<dbReference type="Proteomes" id="UP000008680">
    <property type="component" value="Chromosome"/>
</dbReference>
<protein>
    <recommendedName>
        <fullName evidence="3">CRISPR system Cms protein Csm2</fullName>
    </recommendedName>
    <alternativeName>
        <fullName evidence="6">CRISPR type III A-associated protein Csm2</fullName>
    </alternativeName>
</protein>
<dbReference type="KEGG" id="mru:mru_1182"/>
<evidence type="ECO:0000256" key="3">
    <source>
        <dbReference type="ARBA" id="ARBA00016118"/>
    </source>
</evidence>
<accession>D3E3C1</accession>
<evidence type="ECO:0000256" key="5">
    <source>
        <dbReference type="ARBA" id="ARBA00023118"/>
    </source>
</evidence>
<comment type="similarity">
    <text evidence="2">Belongs to the CRISPR-associated Csm2 family.</text>
</comment>
<evidence type="ECO:0000256" key="2">
    <source>
        <dbReference type="ARBA" id="ARBA00006896"/>
    </source>
</evidence>
<sequence length="143" mass="16794">MPNDLKDVENKIKGLKSLKYYEIEEFVKFDGDADKITKQLRNDDIKTSQLRKFFAAVKEIEMYVKDKRVWDDKAKVDFYLLMPKLAYAKGRKVISERFFNLMKITMEKVGSGNKEDTLDDFLRFVQFLEAIVAFFKVNNPGSL</sequence>
<proteinExistence type="inferred from homology"/>
<dbReference type="eggNOG" id="arCOG06487">
    <property type="taxonomic scope" value="Archaea"/>
</dbReference>
<dbReference type="OrthoDB" id="98719at2157"/>
<evidence type="ECO:0000256" key="1">
    <source>
        <dbReference type="ARBA" id="ARBA00003640"/>
    </source>
</evidence>
<dbReference type="AlphaFoldDB" id="D3E3C1"/>
<dbReference type="GO" id="GO:0003723">
    <property type="term" value="F:RNA binding"/>
    <property type="evidence" value="ECO:0007669"/>
    <property type="project" value="UniProtKB-KW"/>
</dbReference>
<evidence type="ECO:0000313" key="7">
    <source>
        <dbReference type="EMBL" id="ADC47032.1"/>
    </source>
</evidence>
<organism evidence="7 8">
    <name type="scientific">Methanobrevibacter ruminantium (strain ATCC 35063 / DSM 1093 / JCM 13430 / OCM 146 / M1)</name>
    <name type="common">Methanobacterium ruminantium</name>
    <dbReference type="NCBI Taxonomy" id="634498"/>
    <lineage>
        <taxon>Archaea</taxon>
        <taxon>Methanobacteriati</taxon>
        <taxon>Methanobacteriota</taxon>
        <taxon>Methanomada group</taxon>
        <taxon>Methanobacteria</taxon>
        <taxon>Methanobacteriales</taxon>
        <taxon>Methanobacteriaceae</taxon>
        <taxon>Methanobrevibacter</taxon>
    </lineage>
</organism>
<dbReference type="EMBL" id="CP001719">
    <property type="protein sequence ID" value="ADC47032.1"/>
    <property type="molecule type" value="Genomic_DNA"/>
</dbReference>
<keyword evidence="5" id="KW-0051">Antiviral defense</keyword>
<dbReference type="InterPro" id="IPR010149">
    <property type="entry name" value="CRISPR-assoc_prot_Csm2_III-A"/>
</dbReference>
<gene>
    <name evidence="7" type="ordered locus">mru_1182</name>
</gene>
<dbReference type="STRING" id="634498.mru_1182"/>
<dbReference type="HOGENOM" id="CLU_131491_2_1_2"/>
<keyword evidence="4" id="KW-0694">RNA-binding</keyword>
<keyword evidence="8" id="KW-1185">Reference proteome</keyword>
<dbReference type="PATRIC" id="fig|634498.28.peg.1183"/>
<dbReference type="GO" id="GO:0051607">
    <property type="term" value="P:defense response to virus"/>
    <property type="evidence" value="ECO:0007669"/>
    <property type="project" value="UniProtKB-KW"/>
</dbReference>
<evidence type="ECO:0000256" key="4">
    <source>
        <dbReference type="ARBA" id="ARBA00022884"/>
    </source>
</evidence>
<dbReference type="NCBIfam" id="TIGR01870">
    <property type="entry name" value="cas_TM1810_Csm2"/>
    <property type="match status" value="1"/>
</dbReference>
<dbReference type="GeneID" id="8770833"/>
<dbReference type="RefSeq" id="WP_012955981.1">
    <property type="nucleotide sequence ID" value="NC_013790.1"/>
</dbReference>
<dbReference type="Pfam" id="PF03750">
    <property type="entry name" value="Csm2_III-A"/>
    <property type="match status" value="1"/>
</dbReference>
<reference evidence="7 8" key="1">
    <citation type="journal article" date="2010" name="PLoS ONE">
        <title>The genome sequence of the rumen methanogen Methanobrevibacter ruminantium reveals new possibilities for controlling ruminant methane emissions.</title>
        <authorList>
            <person name="Leahy S.C."/>
            <person name="Kelly W.J."/>
            <person name="Altermann E."/>
            <person name="Ronimus R.S."/>
            <person name="Yeoman C.J."/>
            <person name="Pacheco D.M."/>
            <person name="Li D."/>
            <person name="Kong Z."/>
            <person name="McTavish S."/>
            <person name="Sang C."/>
            <person name="Lambie S.C."/>
            <person name="Janssen P.H."/>
            <person name="Dey D."/>
            <person name="Attwood G.T."/>
        </authorList>
    </citation>
    <scope>NUCLEOTIDE SEQUENCE [LARGE SCALE GENOMIC DNA]</scope>
    <source>
        <strain evidence="8">ATCC 35063 / DSM 1093 / JCM 13430 / OCM 146 / M1</strain>
    </source>
</reference>
<evidence type="ECO:0000313" key="8">
    <source>
        <dbReference type="Proteomes" id="UP000008680"/>
    </source>
</evidence>
<evidence type="ECO:0000256" key="6">
    <source>
        <dbReference type="ARBA" id="ARBA00031723"/>
    </source>
</evidence>
<name>D3E3C1_METRM</name>
<comment type="function">
    <text evidence="1">This subunit may be involved in monitoring complementarity of crRNA and target RNA.</text>
</comment>